<evidence type="ECO:0000256" key="4">
    <source>
        <dbReference type="ARBA" id="ARBA00022989"/>
    </source>
</evidence>
<evidence type="ECO:0000256" key="3">
    <source>
        <dbReference type="ARBA" id="ARBA00022692"/>
    </source>
</evidence>
<comment type="similarity">
    <text evidence="2">Belongs to the TMEM19 family.</text>
</comment>
<evidence type="ECO:0000256" key="1">
    <source>
        <dbReference type="ARBA" id="ARBA00004141"/>
    </source>
</evidence>
<dbReference type="AlphaFoldDB" id="A0A6N3EP14"/>
<feature type="transmembrane region" description="Helical" evidence="6">
    <location>
        <begin position="249"/>
        <end position="268"/>
    </location>
</feature>
<protein>
    <recommendedName>
        <fullName evidence="8">TIGR00297 family protein</fullName>
    </recommendedName>
</protein>
<dbReference type="RefSeq" id="WP_128432726.1">
    <property type="nucleotide sequence ID" value="NZ_CACRTX010000013.1"/>
</dbReference>
<comment type="subcellular location">
    <subcellularLocation>
        <location evidence="1">Membrane</location>
        <topology evidence="1">Multi-pass membrane protein</topology>
    </subcellularLocation>
</comment>
<evidence type="ECO:0000256" key="2">
    <source>
        <dbReference type="ARBA" id="ARBA00009012"/>
    </source>
</evidence>
<name>A0A6N3EP14_ENTCA</name>
<feature type="transmembrane region" description="Helical" evidence="6">
    <location>
        <begin position="156"/>
        <end position="182"/>
    </location>
</feature>
<gene>
    <name evidence="7" type="ORF">ECLFYP2_03318</name>
</gene>
<keyword evidence="5 6" id="KW-0472">Membrane</keyword>
<dbReference type="PANTHER" id="PTHR13353">
    <property type="entry name" value="TRANSMEMBRANE PROTEIN 19"/>
    <property type="match status" value="1"/>
</dbReference>
<reference evidence="7" key="1">
    <citation type="submission" date="2019-11" db="EMBL/GenBank/DDBJ databases">
        <authorList>
            <person name="Feng L."/>
        </authorList>
    </citation>
    <scope>NUCLEOTIDE SEQUENCE</scope>
    <source>
        <strain evidence="7">ECasseliflavusLFYP2</strain>
    </source>
</reference>
<keyword evidence="4 6" id="KW-1133">Transmembrane helix</keyword>
<dbReference type="EMBL" id="CACRTX010000013">
    <property type="protein sequence ID" value="VYU43396.1"/>
    <property type="molecule type" value="Genomic_DNA"/>
</dbReference>
<accession>A0A6N3EP14</accession>
<dbReference type="GO" id="GO:0016020">
    <property type="term" value="C:membrane"/>
    <property type="evidence" value="ECO:0007669"/>
    <property type="project" value="UniProtKB-SubCell"/>
</dbReference>
<organism evidence="7">
    <name type="scientific">Enterococcus casseliflavus</name>
    <name type="common">Enterococcus flavescens</name>
    <dbReference type="NCBI Taxonomy" id="37734"/>
    <lineage>
        <taxon>Bacteria</taxon>
        <taxon>Bacillati</taxon>
        <taxon>Bacillota</taxon>
        <taxon>Bacilli</taxon>
        <taxon>Lactobacillales</taxon>
        <taxon>Enterococcaceae</taxon>
        <taxon>Enterococcus</taxon>
    </lineage>
</organism>
<dbReference type="InterPro" id="IPR002794">
    <property type="entry name" value="DUF92_TMEM19"/>
</dbReference>
<evidence type="ECO:0000256" key="5">
    <source>
        <dbReference type="ARBA" id="ARBA00023136"/>
    </source>
</evidence>
<evidence type="ECO:0008006" key="8">
    <source>
        <dbReference type="Google" id="ProtNLM"/>
    </source>
</evidence>
<feature type="transmembrane region" description="Helical" evidence="6">
    <location>
        <begin position="87"/>
        <end position="106"/>
    </location>
</feature>
<evidence type="ECO:0000256" key="6">
    <source>
        <dbReference type="SAM" id="Phobius"/>
    </source>
</evidence>
<dbReference type="PANTHER" id="PTHR13353:SF5">
    <property type="entry name" value="TRANSMEMBRANE PROTEIN 19"/>
    <property type="match status" value="1"/>
</dbReference>
<proteinExistence type="inferred from homology"/>
<dbReference type="Pfam" id="PF01940">
    <property type="entry name" value="DUF92"/>
    <property type="match status" value="1"/>
</dbReference>
<sequence length="274" mass="29340">MVFFYQFMLGFFASIFVAAAAFVFQWLTVSGALAAILCGTLVIGFGPWYSIFLIGFFFASSGIIGLLKKMRSQPELAVLAKGARRDAKQVFANIAPSIFALLLAFWTKEPLFLWGFVAGIASCTADTWGSEIGVLSPSPPRHLLTGKKLPPGLSGGVSWLGTAASLAGSLAITGLFATALWLNGKPFSFDLWLTLTALGFGGSLLDSLLGATIQVRYQCPVCHQYTEKKVHHDVATKQVGGLSFVTNEGVNLLSSIVIVILTVCFFYLKMSTAS</sequence>
<keyword evidence="3 6" id="KW-0812">Transmembrane</keyword>
<feature type="transmembrane region" description="Helical" evidence="6">
    <location>
        <begin position="50"/>
        <end position="67"/>
    </location>
</feature>
<evidence type="ECO:0000313" key="7">
    <source>
        <dbReference type="EMBL" id="VYU43396.1"/>
    </source>
</evidence>